<feature type="chain" id="PRO_5012386525" evidence="1">
    <location>
        <begin position="26"/>
        <end position="367"/>
    </location>
</feature>
<organism evidence="2 3">
    <name type="scientific">Flavisolibacter ginsengisoli DSM 18119</name>
    <dbReference type="NCBI Taxonomy" id="1121884"/>
    <lineage>
        <taxon>Bacteria</taxon>
        <taxon>Pseudomonadati</taxon>
        <taxon>Bacteroidota</taxon>
        <taxon>Chitinophagia</taxon>
        <taxon>Chitinophagales</taxon>
        <taxon>Chitinophagaceae</taxon>
        <taxon>Flavisolibacter</taxon>
    </lineage>
</organism>
<dbReference type="Proteomes" id="UP000184048">
    <property type="component" value="Unassembled WGS sequence"/>
</dbReference>
<dbReference type="AlphaFoldDB" id="A0A1M4WN21"/>
<proteinExistence type="predicted"/>
<evidence type="ECO:0000313" key="3">
    <source>
        <dbReference type="Proteomes" id="UP000184048"/>
    </source>
</evidence>
<dbReference type="OrthoDB" id="1113830at2"/>
<keyword evidence="1" id="KW-0732">Signal</keyword>
<feature type="signal peptide" evidence="1">
    <location>
        <begin position="1"/>
        <end position="25"/>
    </location>
</feature>
<protein>
    <submittedName>
        <fullName evidence="2">Uncharacterized protein</fullName>
    </submittedName>
</protein>
<name>A0A1M4WN21_9BACT</name>
<evidence type="ECO:0000256" key="1">
    <source>
        <dbReference type="SAM" id="SignalP"/>
    </source>
</evidence>
<reference evidence="2 3" key="1">
    <citation type="submission" date="2016-11" db="EMBL/GenBank/DDBJ databases">
        <authorList>
            <person name="Jaros S."/>
            <person name="Januszkiewicz K."/>
            <person name="Wedrychowicz H."/>
        </authorList>
    </citation>
    <scope>NUCLEOTIDE SEQUENCE [LARGE SCALE GENOMIC DNA]</scope>
    <source>
        <strain evidence="2 3">DSM 18119</strain>
    </source>
</reference>
<accession>A0A1M4WN21</accession>
<sequence length="367" mass="42486">MIKILGKTRLYILLLLITGNKHSYAQVDLTQVPGKLYRDSRKEATKPRIKALFQVMETLAFFSQPKGMDIQENYIFYNSQGNNGSLIFSMNEFYRDQFGKIHANTEESPAVSVILNKPGVLMDENSIFNNVEQSSLPVMFTDTFALTYSELNGYRIGQCIDHRFKNKMFIINPRQSALFRPVNREEYLKYYIGKLNAEIKEDSLHQIEMKEELAPLKINPSLKATLEEVQKINDAMLKYDAFKKKKKQFYEKKLAALSPSEKKQPAYRLGHKDVALPLKDGKPLNEISGHLEYEPDEENEDLMFKLPIFTFNNSFIDKKLPDGAITLIVITSPFKENDVHAPDLKEVVEREVFPNIPYKFLAERMYQ</sequence>
<dbReference type="EMBL" id="FQUU01000004">
    <property type="protein sequence ID" value="SHE82372.1"/>
    <property type="molecule type" value="Genomic_DNA"/>
</dbReference>
<keyword evidence="3" id="KW-1185">Reference proteome</keyword>
<evidence type="ECO:0000313" key="2">
    <source>
        <dbReference type="EMBL" id="SHE82372.1"/>
    </source>
</evidence>
<dbReference type="STRING" id="1121884.SAMN02745131_01152"/>
<gene>
    <name evidence="2" type="ORF">SAMN02745131_01152</name>
</gene>